<evidence type="ECO:0000256" key="1">
    <source>
        <dbReference type="SAM" id="MobiDB-lite"/>
    </source>
</evidence>
<feature type="compositionally biased region" description="Low complexity" evidence="1">
    <location>
        <begin position="1"/>
        <end position="16"/>
    </location>
</feature>
<evidence type="ECO:0000313" key="3">
    <source>
        <dbReference type="Proteomes" id="UP000886520"/>
    </source>
</evidence>
<evidence type="ECO:0000313" key="2">
    <source>
        <dbReference type="EMBL" id="KAI5076256.1"/>
    </source>
</evidence>
<reference evidence="2" key="1">
    <citation type="submission" date="2021-01" db="EMBL/GenBank/DDBJ databases">
        <title>Adiantum capillus-veneris genome.</title>
        <authorList>
            <person name="Fang Y."/>
            <person name="Liao Q."/>
        </authorList>
    </citation>
    <scope>NUCLEOTIDE SEQUENCE</scope>
    <source>
        <strain evidence="2">H3</strain>
        <tissue evidence="2">Leaf</tissue>
    </source>
</reference>
<protein>
    <submittedName>
        <fullName evidence="2">Uncharacterized protein</fullName>
    </submittedName>
</protein>
<keyword evidence="3" id="KW-1185">Reference proteome</keyword>
<gene>
    <name evidence="2" type="ORF">GOP47_0008321</name>
</gene>
<proteinExistence type="predicted"/>
<sequence>MQTAAANSETAAATQTITGLEKDPSHGLENAPDVMTTVEIPASGLLLYLLLEVSSGLRAIDCQLLYDLAISIHGEDECAKAERLLLNIEGLCVKVHPLELTKLPIWSILAFTGKSSFSKILNNALRKKIHEFPCCRILMMQDHLVWGFFNNDRISNMFTAVRSWGSEVQNLLIETYLNSEVSVSMSDVQLQKTKDLDTKLSSVDAKVASLDTKVSSVDANVASLETKMSSVDAKVATLETTVKSLETVVSNLGTSVEHLSQQMGVLNIGIQDVLGRLGRP</sequence>
<comment type="caution">
    <text evidence="2">The sequence shown here is derived from an EMBL/GenBank/DDBJ whole genome shotgun (WGS) entry which is preliminary data.</text>
</comment>
<dbReference type="AlphaFoldDB" id="A0A9D4ZKB9"/>
<accession>A0A9D4ZKB9</accession>
<dbReference type="Gene3D" id="1.20.5.340">
    <property type="match status" value="1"/>
</dbReference>
<organism evidence="2 3">
    <name type="scientific">Adiantum capillus-veneris</name>
    <name type="common">Maidenhair fern</name>
    <dbReference type="NCBI Taxonomy" id="13818"/>
    <lineage>
        <taxon>Eukaryota</taxon>
        <taxon>Viridiplantae</taxon>
        <taxon>Streptophyta</taxon>
        <taxon>Embryophyta</taxon>
        <taxon>Tracheophyta</taxon>
        <taxon>Polypodiopsida</taxon>
        <taxon>Polypodiidae</taxon>
        <taxon>Polypodiales</taxon>
        <taxon>Pteridineae</taxon>
        <taxon>Pteridaceae</taxon>
        <taxon>Vittarioideae</taxon>
        <taxon>Adiantum</taxon>
    </lineage>
</organism>
<dbReference type="Proteomes" id="UP000886520">
    <property type="component" value="Chromosome 8"/>
</dbReference>
<name>A0A9D4ZKB9_ADICA</name>
<dbReference type="EMBL" id="JABFUD020000008">
    <property type="protein sequence ID" value="KAI5076256.1"/>
    <property type="molecule type" value="Genomic_DNA"/>
</dbReference>
<feature type="region of interest" description="Disordered" evidence="1">
    <location>
        <begin position="1"/>
        <end position="28"/>
    </location>
</feature>